<evidence type="ECO:0000313" key="2">
    <source>
        <dbReference type="EMBL" id="KAG2308707.1"/>
    </source>
</evidence>
<proteinExistence type="predicted"/>
<sequence length="77" mass="8840">MSKNDSPAMNKKDSTVKKRGATTKKKKYTVKKKKRDTAKKSEVMTKKRKLDGVVHVVLVKSNQAGLEPRERNRISIW</sequence>
<reference evidence="2 3" key="1">
    <citation type="submission" date="2020-02" db="EMBL/GenBank/DDBJ databases">
        <authorList>
            <person name="Ma Q."/>
            <person name="Huang Y."/>
            <person name="Song X."/>
            <person name="Pei D."/>
        </authorList>
    </citation>
    <scope>NUCLEOTIDE SEQUENCE [LARGE SCALE GENOMIC DNA]</scope>
    <source>
        <strain evidence="2">Sxm20200214</strain>
        <tissue evidence="2">Leaf</tissue>
    </source>
</reference>
<dbReference type="EMBL" id="JAAMPC010000006">
    <property type="protein sequence ID" value="KAG2308707.1"/>
    <property type="molecule type" value="Genomic_DNA"/>
</dbReference>
<evidence type="ECO:0000313" key="3">
    <source>
        <dbReference type="Proteomes" id="UP000886595"/>
    </source>
</evidence>
<evidence type="ECO:0000256" key="1">
    <source>
        <dbReference type="SAM" id="MobiDB-lite"/>
    </source>
</evidence>
<gene>
    <name evidence="2" type="ORF">Bca52824_028455</name>
</gene>
<dbReference type="Proteomes" id="UP000886595">
    <property type="component" value="Unassembled WGS sequence"/>
</dbReference>
<name>A0A8X8AQ52_BRACI</name>
<feature type="region of interest" description="Disordered" evidence="1">
    <location>
        <begin position="1"/>
        <end position="44"/>
    </location>
</feature>
<feature type="compositionally biased region" description="Basic residues" evidence="1">
    <location>
        <begin position="17"/>
        <end position="37"/>
    </location>
</feature>
<keyword evidence="3" id="KW-1185">Reference proteome</keyword>
<organism evidence="2 3">
    <name type="scientific">Brassica carinata</name>
    <name type="common">Ethiopian mustard</name>
    <name type="synonym">Abyssinian cabbage</name>
    <dbReference type="NCBI Taxonomy" id="52824"/>
    <lineage>
        <taxon>Eukaryota</taxon>
        <taxon>Viridiplantae</taxon>
        <taxon>Streptophyta</taxon>
        <taxon>Embryophyta</taxon>
        <taxon>Tracheophyta</taxon>
        <taxon>Spermatophyta</taxon>
        <taxon>Magnoliopsida</taxon>
        <taxon>eudicotyledons</taxon>
        <taxon>Gunneridae</taxon>
        <taxon>Pentapetalae</taxon>
        <taxon>rosids</taxon>
        <taxon>malvids</taxon>
        <taxon>Brassicales</taxon>
        <taxon>Brassicaceae</taxon>
        <taxon>Brassiceae</taxon>
        <taxon>Brassica</taxon>
    </lineage>
</organism>
<dbReference type="AlphaFoldDB" id="A0A8X8AQ52"/>
<protein>
    <submittedName>
        <fullName evidence="2">Uncharacterized protein</fullName>
    </submittedName>
</protein>
<accession>A0A8X8AQ52</accession>
<comment type="caution">
    <text evidence="2">The sequence shown here is derived from an EMBL/GenBank/DDBJ whole genome shotgun (WGS) entry which is preliminary data.</text>
</comment>